<evidence type="ECO:0000256" key="5">
    <source>
        <dbReference type="ARBA" id="ARBA00022833"/>
    </source>
</evidence>
<dbReference type="InterPro" id="IPR027417">
    <property type="entry name" value="P-loop_NTPase"/>
</dbReference>
<evidence type="ECO:0000256" key="10">
    <source>
        <dbReference type="SAM" id="MobiDB-lite"/>
    </source>
</evidence>
<evidence type="ECO:0000256" key="8">
    <source>
        <dbReference type="ARBA" id="ARBA00023204"/>
    </source>
</evidence>
<evidence type="ECO:0000256" key="2">
    <source>
        <dbReference type="ARBA" id="ARBA00022741"/>
    </source>
</evidence>
<keyword evidence="1 9" id="KW-0479">Metal-binding</keyword>
<feature type="binding site" evidence="9">
    <location>
        <position position="375"/>
    </location>
    <ligand>
        <name>Zn(2+)</name>
        <dbReference type="ChEBI" id="CHEBI:29105"/>
    </ligand>
</feature>
<evidence type="ECO:0000256" key="3">
    <source>
        <dbReference type="ARBA" id="ARBA00022763"/>
    </source>
</evidence>
<feature type="compositionally biased region" description="Basic residues" evidence="10">
    <location>
        <begin position="532"/>
        <end position="546"/>
    </location>
</feature>
<feature type="compositionally biased region" description="Basic and acidic residues" evidence="10">
    <location>
        <begin position="401"/>
        <end position="486"/>
    </location>
</feature>
<keyword evidence="4" id="KW-0378">Hydrolase</keyword>
<evidence type="ECO:0000256" key="7">
    <source>
        <dbReference type="ARBA" id="ARBA00023054"/>
    </source>
</evidence>
<evidence type="ECO:0000256" key="6">
    <source>
        <dbReference type="ARBA" id="ARBA00022840"/>
    </source>
</evidence>
<dbReference type="GO" id="GO:0006302">
    <property type="term" value="P:double-strand break repair"/>
    <property type="evidence" value="ECO:0007669"/>
    <property type="project" value="InterPro"/>
</dbReference>
<dbReference type="PANTHER" id="PTHR32114">
    <property type="entry name" value="ABC TRANSPORTER ABCH.3"/>
    <property type="match status" value="1"/>
</dbReference>
<keyword evidence="8" id="KW-0234">DNA repair</keyword>
<dbReference type="Gene3D" id="3.40.50.300">
    <property type="entry name" value="P-loop containing nucleotide triphosphate hydrolases"/>
    <property type="match status" value="2"/>
</dbReference>
<feature type="region of interest" description="Disordered" evidence="10">
    <location>
        <begin position="530"/>
        <end position="551"/>
    </location>
</feature>
<evidence type="ECO:0000256" key="1">
    <source>
        <dbReference type="ARBA" id="ARBA00022723"/>
    </source>
</evidence>
<dbReference type="SUPFAM" id="SSF75712">
    <property type="entry name" value="Rad50 coiled-coil Zn hook"/>
    <property type="match status" value="1"/>
</dbReference>
<keyword evidence="7" id="KW-0175">Coiled coil</keyword>
<evidence type="ECO:0000313" key="12">
    <source>
        <dbReference type="EMBL" id="OKY78734.1"/>
    </source>
</evidence>
<dbReference type="InterPro" id="IPR013134">
    <property type="entry name" value="Zn_hook_RAD50"/>
</dbReference>
<dbReference type="SUPFAM" id="SSF52540">
    <property type="entry name" value="P-loop containing nucleoside triphosphate hydrolases"/>
    <property type="match status" value="2"/>
</dbReference>
<gene>
    <name evidence="12" type="ORF">BTN85_1233</name>
</gene>
<sequence length="727" mass="86366">MKVNWIQLKNIRSYDEERVQFPNGPVLLSGDVGHGKSSLLMGLEFALFGLRGKQLTSEDLLREGEKRAEVKANFSVNDKNYTIKRGLKRGNKRISQVTGYIKTEGTKKELSPRDLKREIFKILGYPMEMVAKRKSLIYRYTVYTPQEEMKEIVKADADDRLNTLRKVIGINKYKRIRENISEIKNTLRDPKKKLSGIYNDLEQKKENKQELENEVKNLKNKLKNLREKRDNKNKKLDEWKEKKEEIEEKIEAFHKLDKQKNNLKNEIKNKENKIKELEKKEKTLKKEVDEFKKLDRPTSKKLDEIKEKIKELEEKKENYLKSKKDISEKINNLLRNKKELEEEIKDIKKEIDEKIAEKKTIRKNLNDLKEAQSECPVCGHTLTKQHRKNEIKQKKKQIKNLQKDQKQLKNKKENKNTQKQEIQTKIKEKQQKAIKETKKQIKTLKKEKENLRKYKEKKKTAQDKKEKIKENKQKTKNLKKEKQKVTKKLQETKEKLQELKDIKEKQEKINKKLEKTREELKNIEKDISSKKSEHKTKTKTLKKHKKEIKEKEKAKSLEKEINKKEEWLKNLGTLSSTIESQFMLKLQKQFNSIFNNWFNTLVEEDELDVRVNEKFTPIIERRGEDTKYRKLSGGERTSVALAYRLALNSVINSLIEDINTQNFIILDEPTDGFSTEQLDKIRDIINQLKMNQIIIVSHEPKIESYVDNVINIYKQNGTSTTKQQKNL</sequence>
<accession>A0A1Q6DWJ2</accession>
<keyword evidence="5 9" id="KW-0862">Zinc</keyword>
<evidence type="ECO:0000256" key="4">
    <source>
        <dbReference type="ARBA" id="ARBA00022801"/>
    </source>
</evidence>
<dbReference type="GO" id="GO:0005524">
    <property type="term" value="F:ATP binding"/>
    <property type="evidence" value="ECO:0007669"/>
    <property type="project" value="UniProtKB-KW"/>
</dbReference>
<dbReference type="GO" id="GO:0046872">
    <property type="term" value="F:metal ion binding"/>
    <property type="evidence" value="ECO:0007669"/>
    <property type="project" value="UniProtKB-UniRule"/>
</dbReference>
<name>A0A1Q6DWJ2_METT1</name>
<evidence type="ECO:0000256" key="9">
    <source>
        <dbReference type="PROSITE-ProRule" id="PRU00471"/>
    </source>
</evidence>
<keyword evidence="13" id="KW-1185">Reference proteome</keyword>
<dbReference type="InterPro" id="IPR038729">
    <property type="entry name" value="Rad50/SbcC_AAA"/>
</dbReference>
<keyword evidence="2" id="KW-0547">Nucleotide-binding</keyword>
<feature type="binding site" evidence="9">
    <location>
        <position position="378"/>
    </location>
    <ligand>
        <name>Zn(2+)</name>
        <dbReference type="ChEBI" id="CHEBI:29105"/>
    </ligand>
</feature>
<feature type="compositionally biased region" description="Basic residues" evidence="10">
    <location>
        <begin position="383"/>
        <end position="398"/>
    </location>
</feature>
<organism evidence="12 13">
    <name type="scientific">Methanohalarchaeum thermophilum</name>
    <dbReference type="NCBI Taxonomy" id="1903181"/>
    <lineage>
        <taxon>Archaea</taxon>
        <taxon>Methanobacteriati</taxon>
        <taxon>Methanobacteriota</taxon>
        <taxon>Methanonatronarchaeia</taxon>
        <taxon>Methanonatronarchaeales</taxon>
        <taxon>Methanonatronarchaeaceae</taxon>
        <taxon>Candidatus Methanohalarchaeum</taxon>
    </lineage>
</organism>
<dbReference type="Pfam" id="PF13476">
    <property type="entry name" value="AAA_23"/>
    <property type="match status" value="1"/>
</dbReference>
<dbReference type="Gene3D" id="1.10.287.510">
    <property type="entry name" value="Helix hairpin bin"/>
    <property type="match status" value="1"/>
</dbReference>
<reference evidence="12" key="1">
    <citation type="submission" date="2016-12" db="EMBL/GenBank/DDBJ databases">
        <title>Discovery of methanogenic haloarchaea.</title>
        <authorList>
            <person name="Sorokin D.Y."/>
            <person name="Makarova K.S."/>
            <person name="Abbas B."/>
            <person name="Ferrer M."/>
            <person name="Golyshin P.N."/>
        </authorList>
    </citation>
    <scope>NUCLEOTIDE SEQUENCE [LARGE SCALE GENOMIC DNA]</scope>
    <source>
        <strain evidence="12">HMET1</strain>
    </source>
</reference>
<evidence type="ECO:0000313" key="13">
    <source>
        <dbReference type="Proteomes" id="UP000185744"/>
    </source>
</evidence>
<keyword evidence="6" id="KW-0067">ATP-binding</keyword>
<dbReference type="PROSITE" id="PS51131">
    <property type="entry name" value="ZN_HOOK"/>
    <property type="match status" value="1"/>
</dbReference>
<dbReference type="PANTHER" id="PTHR32114:SF2">
    <property type="entry name" value="ABC TRANSPORTER ABCH.3"/>
    <property type="match status" value="1"/>
</dbReference>
<dbReference type="STRING" id="1903181.BTN85_1233"/>
<proteinExistence type="predicted"/>
<dbReference type="AlphaFoldDB" id="A0A1Q6DWJ2"/>
<keyword evidence="3" id="KW-0227">DNA damage</keyword>
<comment type="caution">
    <text evidence="12">The sequence shown here is derived from an EMBL/GenBank/DDBJ whole genome shotgun (WGS) entry which is preliminary data.</text>
</comment>
<protein>
    <submittedName>
        <fullName evidence="12">ATPase involved in DNA repair SbcC</fullName>
    </submittedName>
</protein>
<feature type="region of interest" description="Disordered" evidence="10">
    <location>
        <begin position="383"/>
        <end position="486"/>
    </location>
</feature>
<dbReference type="EMBL" id="MSDW01000001">
    <property type="protein sequence ID" value="OKY78734.1"/>
    <property type="molecule type" value="Genomic_DNA"/>
</dbReference>
<dbReference type="Proteomes" id="UP000185744">
    <property type="component" value="Unassembled WGS sequence"/>
</dbReference>
<dbReference type="GO" id="GO:0016887">
    <property type="term" value="F:ATP hydrolysis activity"/>
    <property type="evidence" value="ECO:0007669"/>
    <property type="project" value="InterPro"/>
</dbReference>
<evidence type="ECO:0000259" key="11">
    <source>
        <dbReference type="PROSITE" id="PS51131"/>
    </source>
</evidence>
<dbReference type="InParanoid" id="A0A1Q6DWJ2"/>
<feature type="domain" description="Zinc-hook" evidence="11">
    <location>
        <begin position="330"/>
        <end position="427"/>
    </location>
</feature>